<feature type="transmembrane region" description="Helical" evidence="2">
    <location>
        <begin position="12"/>
        <end position="35"/>
    </location>
</feature>
<dbReference type="RefSeq" id="XP_008715082.1">
    <property type="nucleotide sequence ID" value="XM_008716860.1"/>
</dbReference>
<evidence type="ECO:0000313" key="4">
    <source>
        <dbReference type="Proteomes" id="UP000030752"/>
    </source>
</evidence>
<keyword evidence="2" id="KW-1133">Transmembrane helix</keyword>
<dbReference type="HOGENOM" id="CLU_009663_0_0_1"/>
<dbReference type="GeneID" id="19969844"/>
<gene>
    <name evidence="3" type="ORF">HMPREF1541_02505</name>
</gene>
<dbReference type="OrthoDB" id="3034003at2759"/>
<evidence type="ECO:0000256" key="2">
    <source>
        <dbReference type="SAM" id="Phobius"/>
    </source>
</evidence>
<accession>W2S3R8</accession>
<reference evidence="3 4" key="1">
    <citation type="submission" date="2013-03" db="EMBL/GenBank/DDBJ databases">
        <title>The Genome Sequence of Phialophora europaea CBS 101466.</title>
        <authorList>
            <consortium name="The Broad Institute Genomics Platform"/>
            <person name="Cuomo C."/>
            <person name="de Hoog S."/>
            <person name="Gorbushina A."/>
            <person name="Walker B."/>
            <person name="Young S.K."/>
            <person name="Zeng Q."/>
            <person name="Gargeya S."/>
            <person name="Fitzgerald M."/>
            <person name="Haas B."/>
            <person name="Abouelleil A."/>
            <person name="Allen A.W."/>
            <person name="Alvarado L."/>
            <person name="Arachchi H.M."/>
            <person name="Berlin A.M."/>
            <person name="Chapman S.B."/>
            <person name="Gainer-Dewar J."/>
            <person name="Goldberg J."/>
            <person name="Griggs A."/>
            <person name="Gujja S."/>
            <person name="Hansen M."/>
            <person name="Howarth C."/>
            <person name="Imamovic A."/>
            <person name="Ireland A."/>
            <person name="Larimer J."/>
            <person name="McCowan C."/>
            <person name="Murphy C."/>
            <person name="Pearson M."/>
            <person name="Poon T.W."/>
            <person name="Priest M."/>
            <person name="Roberts A."/>
            <person name="Saif S."/>
            <person name="Shea T."/>
            <person name="Sisk P."/>
            <person name="Sykes S."/>
            <person name="Wortman J."/>
            <person name="Nusbaum C."/>
            <person name="Birren B."/>
        </authorList>
    </citation>
    <scope>NUCLEOTIDE SEQUENCE [LARGE SCALE GENOMIC DNA]</scope>
    <source>
        <strain evidence="3 4">CBS 101466</strain>
    </source>
</reference>
<feature type="transmembrane region" description="Helical" evidence="2">
    <location>
        <begin position="79"/>
        <end position="99"/>
    </location>
</feature>
<dbReference type="InParanoid" id="W2S3R8"/>
<proteinExistence type="predicted"/>
<evidence type="ECO:0000256" key="1">
    <source>
        <dbReference type="SAM" id="MobiDB-lite"/>
    </source>
</evidence>
<feature type="region of interest" description="Disordered" evidence="1">
    <location>
        <begin position="812"/>
        <end position="865"/>
    </location>
</feature>
<dbReference type="Proteomes" id="UP000030752">
    <property type="component" value="Unassembled WGS sequence"/>
</dbReference>
<feature type="compositionally biased region" description="Polar residues" evidence="1">
    <location>
        <begin position="841"/>
        <end position="850"/>
    </location>
</feature>
<sequence length="865" mass="92256">MALTVGQVSGLIAAAVTLIHLIFPNALVIVLVGLLGNEHNAVTWSVAQRSLSSSLWPSLLRTDASTGRSVNIGVRLLSLLSRFGLLMIAIAATVTPLGLHEAIVPTNGNVAVPFSAFQDTSPMGIGTPARSNDRFTRICGSFGPIVCPGSKTQINYTLDPDDNTTATDYDVVGTYDAMVPAALIELYQSGLNDQPETVSSFFDIQTRQYTKVADPQKEDGRPFLVDSFRMLEPLILNDAIEAKEGLIVDTKQGQVGFRHHMTPSHVGEGAEWSEDLLFLEPITECVDTNLTLEFKIPEDGSLGSSGMSNLTLIDNGGFSNLIQEYPQMNVTTSQEDPQLRFRAYKAAWIMNVYSMLIMNITRPNPDSFGYLNSEPGQRWEIAEGFGSPGSANAISVDTLFSSLVDPTSNAKSNSTNSVTNETSQTGIYDNPFNITSSNYSDISLLCHGAGGRDNANASNIFVQCGLVYGAARRTDGVETLIFEPGDVYQQSVYSCASATRASIKSVTMKYNATAGDSLKALTISNISEKAYSANDGPNPPPLWGIETVDIALSDIQQLWGLIDESYKDDPNVTAIRAPHLHLPGYSLSSGPPVGLPGVEFIPGATAVSRTLAGMYGGMSSSGSGAYDYTGQSNLALFQKWQGLSTSIDGVAKMLNLVWADTAANYLQGTRGWGSGKVTDASGGNPSASRLKKRQSDNGNQSVMVPVQLYEKKIQYHWVYAIPAFIVLATFLCVMAASCCCMLLRSGPKRTRYYLNHLSAGRLLAEQRYPGAVDKQVSTATWIKMAGKYPVALKDGHGYGPAAQSLVGGGGGGGGGGVAGTPGGSPYTGPDGFDERKPGGMASSTELSSLNPVERQINGQGYMRVH</sequence>
<dbReference type="VEuPathDB" id="FungiDB:HMPREF1541_02505"/>
<protein>
    <submittedName>
        <fullName evidence="3">Uncharacterized protein</fullName>
    </submittedName>
</protein>
<feature type="region of interest" description="Disordered" evidence="1">
    <location>
        <begin position="676"/>
        <end position="696"/>
    </location>
</feature>
<keyword evidence="2" id="KW-0812">Transmembrane</keyword>
<name>W2S3R8_CYPE1</name>
<feature type="transmembrane region" description="Helical" evidence="2">
    <location>
        <begin position="717"/>
        <end position="743"/>
    </location>
</feature>
<dbReference type="EMBL" id="KB822718">
    <property type="protein sequence ID" value="ETN43346.1"/>
    <property type="molecule type" value="Genomic_DNA"/>
</dbReference>
<keyword evidence="2" id="KW-0472">Membrane</keyword>
<keyword evidence="4" id="KW-1185">Reference proteome</keyword>
<feature type="compositionally biased region" description="Gly residues" evidence="1">
    <location>
        <begin position="812"/>
        <end position="822"/>
    </location>
</feature>
<evidence type="ECO:0000313" key="3">
    <source>
        <dbReference type="EMBL" id="ETN43346.1"/>
    </source>
</evidence>
<dbReference type="AlphaFoldDB" id="W2S3R8"/>
<dbReference type="eggNOG" id="ENOG502RYID">
    <property type="taxonomic scope" value="Eukaryota"/>
</dbReference>
<dbReference type="STRING" id="1220924.W2S3R8"/>
<organism evidence="3 4">
    <name type="scientific">Cyphellophora europaea (strain CBS 101466)</name>
    <name type="common">Phialophora europaea</name>
    <dbReference type="NCBI Taxonomy" id="1220924"/>
    <lineage>
        <taxon>Eukaryota</taxon>
        <taxon>Fungi</taxon>
        <taxon>Dikarya</taxon>
        <taxon>Ascomycota</taxon>
        <taxon>Pezizomycotina</taxon>
        <taxon>Eurotiomycetes</taxon>
        <taxon>Chaetothyriomycetidae</taxon>
        <taxon>Chaetothyriales</taxon>
        <taxon>Cyphellophoraceae</taxon>
        <taxon>Cyphellophora</taxon>
    </lineage>
</organism>